<accession>A0A2H3BLY4</accession>
<feature type="region of interest" description="Disordered" evidence="1">
    <location>
        <begin position="607"/>
        <end position="627"/>
    </location>
</feature>
<keyword evidence="3" id="KW-1185">Reference proteome</keyword>
<evidence type="ECO:0000256" key="1">
    <source>
        <dbReference type="SAM" id="MobiDB-lite"/>
    </source>
</evidence>
<reference evidence="3" key="1">
    <citation type="journal article" date="2017" name="Nat. Ecol. Evol.">
        <title>Genome expansion and lineage-specific genetic innovations in the forest pathogenic fungi Armillaria.</title>
        <authorList>
            <person name="Sipos G."/>
            <person name="Prasanna A.N."/>
            <person name="Walter M.C."/>
            <person name="O'Connor E."/>
            <person name="Balint B."/>
            <person name="Krizsan K."/>
            <person name="Kiss B."/>
            <person name="Hess J."/>
            <person name="Varga T."/>
            <person name="Slot J."/>
            <person name="Riley R."/>
            <person name="Boka B."/>
            <person name="Rigling D."/>
            <person name="Barry K."/>
            <person name="Lee J."/>
            <person name="Mihaltcheva S."/>
            <person name="LaButti K."/>
            <person name="Lipzen A."/>
            <person name="Waldron R."/>
            <person name="Moloney N.M."/>
            <person name="Sperisen C."/>
            <person name="Kredics L."/>
            <person name="Vagvoelgyi C."/>
            <person name="Patrignani A."/>
            <person name="Fitzpatrick D."/>
            <person name="Nagy I."/>
            <person name="Doyle S."/>
            <person name="Anderson J.B."/>
            <person name="Grigoriev I.V."/>
            <person name="Gueldener U."/>
            <person name="Muensterkoetter M."/>
            <person name="Nagy L.G."/>
        </authorList>
    </citation>
    <scope>NUCLEOTIDE SEQUENCE [LARGE SCALE GENOMIC DNA]</scope>
    <source>
        <strain evidence="3">28-4</strain>
    </source>
</reference>
<evidence type="ECO:0000313" key="3">
    <source>
        <dbReference type="Proteomes" id="UP000218334"/>
    </source>
</evidence>
<protein>
    <submittedName>
        <fullName evidence="2">Uncharacterized protein</fullName>
    </submittedName>
</protein>
<dbReference type="EMBL" id="KZ293444">
    <property type="protein sequence ID" value="PBK65567.1"/>
    <property type="molecule type" value="Genomic_DNA"/>
</dbReference>
<dbReference type="AlphaFoldDB" id="A0A2H3BLY4"/>
<gene>
    <name evidence="2" type="ORF">ARMSODRAFT_1051935</name>
</gene>
<name>A0A2H3BLY4_9AGAR</name>
<feature type="compositionally biased region" description="Basic and acidic residues" evidence="1">
    <location>
        <begin position="689"/>
        <end position="699"/>
    </location>
</feature>
<dbReference type="Proteomes" id="UP000218334">
    <property type="component" value="Unassembled WGS sequence"/>
</dbReference>
<organism evidence="2 3">
    <name type="scientific">Armillaria solidipes</name>
    <dbReference type="NCBI Taxonomy" id="1076256"/>
    <lineage>
        <taxon>Eukaryota</taxon>
        <taxon>Fungi</taxon>
        <taxon>Dikarya</taxon>
        <taxon>Basidiomycota</taxon>
        <taxon>Agaricomycotina</taxon>
        <taxon>Agaricomycetes</taxon>
        <taxon>Agaricomycetidae</taxon>
        <taxon>Agaricales</taxon>
        <taxon>Marasmiineae</taxon>
        <taxon>Physalacriaceae</taxon>
        <taxon>Armillaria</taxon>
    </lineage>
</organism>
<proteinExistence type="predicted"/>
<sequence length="699" mass="77681">MALPVCLFLLFDATLVVLMSGLVVGSVLVDLTNTIRFLIWTGQQMVIDTMSRSSVLDTLGDRRLTSSSTDVTLFIVPDGGERYKPTHPGGLQHVVADLPAMKWNYRKPGYQILDQFSVHCWVTALEENRDAGTTGTYTIGCSKSNPFIGHTVAPIPSGIINRQYGLIRDNYFPQLSNILDLGCRRLCEIIGSRFCWLRKVMETNLWFRGRGALCITVEGSLSQPKLKFISGISLTLSARQAKPSDTNRDDIAPGAWNPSLLPVLHPDCPTQQRHLIVYVHRLSLAPSANVNVIHNANVTVFVSPTASVFGGMTTSTIRIKSASLTYVKEIAVLLRARPEILLSVSMEQLINLDIGYNTISQNTNVVELYNQILKESENANQLTFYSSGIGTYVPSTAHPRLRGCLLGTITQLTRQLQGSILSGLFCVIPIVLKCQEFHGDHRKGVSLIVADAVEQPVTKAEQLRLLIVGFPIICHSRSVEVQNHRTHQFSPQSQANLALSVQRIECMLPIKISIDFDEDVTFDSQSKCTPVYLLPLSFENRGGRNRDGIFDRVIGTGSKNSTAHAGKGTRNKSQKLVLRAFLIESHKGLSRMNYNFYTTSTYDDRLSSKDRGYTSTSSQDKRQRTRHIETIKSNIELPQLAGGDTSGMPRVAAFSEPLAFSRILVVISREETHEGSNGCEEIQEQGQELEERQRETEQR</sequence>
<evidence type="ECO:0000313" key="2">
    <source>
        <dbReference type="EMBL" id="PBK65567.1"/>
    </source>
</evidence>
<feature type="region of interest" description="Disordered" evidence="1">
    <location>
        <begin position="671"/>
        <end position="699"/>
    </location>
</feature>